<feature type="transmembrane region" description="Helical" evidence="7">
    <location>
        <begin position="320"/>
        <end position="338"/>
    </location>
</feature>
<organism evidence="9">
    <name type="scientific">marine sediment metagenome</name>
    <dbReference type="NCBI Taxonomy" id="412755"/>
    <lineage>
        <taxon>unclassified sequences</taxon>
        <taxon>metagenomes</taxon>
        <taxon>ecological metagenomes</taxon>
    </lineage>
</organism>
<feature type="transmembrane region" description="Helical" evidence="7">
    <location>
        <begin position="99"/>
        <end position="124"/>
    </location>
</feature>
<feature type="transmembrane region" description="Helical" evidence="7">
    <location>
        <begin position="375"/>
        <end position="394"/>
    </location>
</feature>
<evidence type="ECO:0000256" key="4">
    <source>
        <dbReference type="ARBA" id="ARBA00022692"/>
    </source>
</evidence>
<dbReference type="GO" id="GO:0005886">
    <property type="term" value="C:plasma membrane"/>
    <property type="evidence" value="ECO:0007669"/>
    <property type="project" value="UniProtKB-SubCell"/>
</dbReference>
<evidence type="ECO:0000259" key="8">
    <source>
        <dbReference type="Pfam" id="PF06808"/>
    </source>
</evidence>
<keyword evidence="6 7" id="KW-0472">Membrane</keyword>
<feature type="domain" description="TRAP C4-dicarboxylate transport system permease DctM subunit" evidence="8">
    <location>
        <begin position="11"/>
        <end position="426"/>
    </location>
</feature>
<feature type="transmembrane region" description="Helical" evidence="7">
    <location>
        <begin position="406"/>
        <end position="430"/>
    </location>
</feature>
<evidence type="ECO:0000256" key="3">
    <source>
        <dbReference type="ARBA" id="ARBA00022519"/>
    </source>
</evidence>
<gene>
    <name evidence="9" type="ORF">LCGC14_1480020</name>
</gene>
<keyword evidence="3" id="KW-0997">Cell inner membrane</keyword>
<dbReference type="GO" id="GO:0022857">
    <property type="term" value="F:transmembrane transporter activity"/>
    <property type="evidence" value="ECO:0007669"/>
    <property type="project" value="TreeGrafter"/>
</dbReference>
<feature type="transmembrane region" description="Helical" evidence="7">
    <location>
        <begin position="60"/>
        <end position="79"/>
    </location>
</feature>
<feature type="transmembrane region" description="Helical" evidence="7">
    <location>
        <begin position="6"/>
        <end position="39"/>
    </location>
</feature>
<reference evidence="9" key="1">
    <citation type="journal article" date="2015" name="Nature">
        <title>Complex archaea that bridge the gap between prokaryotes and eukaryotes.</title>
        <authorList>
            <person name="Spang A."/>
            <person name="Saw J.H."/>
            <person name="Jorgensen S.L."/>
            <person name="Zaremba-Niedzwiedzka K."/>
            <person name="Martijn J."/>
            <person name="Lind A.E."/>
            <person name="van Eijk R."/>
            <person name="Schleper C."/>
            <person name="Guy L."/>
            <person name="Ettema T.J."/>
        </authorList>
    </citation>
    <scope>NUCLEOTIDE SEQUENCE</scope>
</reference>
<protein>
    <recommendedName>
        <fullName evidence="8">TRAP C4-dicarboxylate transport system permease DctM subunit domain-containing protein</fullName>
    </recommendedName>
</protein>
<dbReference type="EMBL" id="LAZR01010506">
    <property type="protein sequence ID" value="KKM66556.1"/>
    <property type="molecule type" value="Genomic_DNA"/>
</dbReference>
<accession>A0A0F9JVR6</accession>
<feature type="transmembrane region" description="Helical" evidence="7">
    <location>
        <begin position="345"/>
        <end position="369"/>
    </location>
</feature>
<feature type="transmembrane region" description="Helical" evidence="7">
    <location>
        <begin position="286"/>
        <end position="308"/>
    </location>
</feature>
<keyword evidence="2" id="KW-1003">Cell membrane</keyword>
<dbReference type="PIRSF" id="PIRSF006066">
    <property type="entry name" value="HI0050"/>
    <property type="match status" value="1"/>
</dbReference>
<dbReference type="Pfam" id="PF06808">
    <property type="entry name" value="DctM"/>
    <property type="match status" value="1"/>
</dbReference>
<feature type="transmembrane region" description="Helical" evidence="7">
    <location>
        <begin position="222"/>
        <end position="243"/>
    </location>
</feature>
<name>A0A0F9JVR6_9ZZZZ</name>
<evidence type="ECO:0000256" key="5">
    <source>
        <dbReference type="ARBA" id="ARBA00022989"/>
    </source>
</evidence>
<dbReference type="PANTHER" id="PTHR33362:SF5">
    <property type="entry name" value="C4-DICARBOXYLATE TRAP TRANSPORTER LARGE PERMEASE PROTEIN DCTM"/>
    <property type="match status" value="1"/>
</dbReference>
<evidence type="ECO:0000256" key="2">
    <source>
        <dbReference type="ARBA" id="ARBA00022475"/>
    </source>
</evidence>
<dbReference type="PANTHER" id="PTHR33362">
    <property type="entry name" value="SIALIC ACID TRAP TRANSPORTER PERMEASE PROTEIN SIAT-RELATED"/>
    <property type="match status" value="1"/>
</dbReference>
<feature type="transmembrane region" description="Helical" evidence="7">
    <location>
        <begin position="145"/>
        <end position="168"/>
    </location>
</feature>
<sequence length="466" mass="49855">MERELIGGIGVILMILLLFMRAPVAFALLGVGWGGVAVLRSTSAADAVMSADTFGSLLNFDLTTIPSFMLMGYIAYAAGFTREVYDAARLLFGRLPGGLAAASTTGCAAFAAVSGSSLATAAAMGKIAVPEMIRHGYDKGLATGVVAASGTLGSLIPPSVLMILYAVFTQQSIALLFIAGIIPGVLSAGIYIAMILIRAQINPSLAPGMKERIPFREKLRSIKGTWAITLLFIIVMGGIMVGFFTPMEAGAIGASGAFLIALAARRLTREKMGRAFLDTLRQSGSIFAIIFGAHVFTRFMALSGLGQWLADIATSYSDQAVPVIIALSVIYIILGTFIGPIEIMLITLPIVIPVVESYDISLLWFGIIMIKYLEIGLITPPLGFNVFMISSVVGKSVPIVTIFRGVLWFLAMDIVTLALLISVPAITLFLPDLYTEWMSYLRNSDPEAGQAVWLWLTSWTGRANWR</sequence>
<evidence type="ECO:0000256" key="7">
    <source>
        <dbReference type="SAM" id="Phobius"/>
    </source>
</evidence>
<proteinExistence type="predicted"/>
<keyword evidence="4 7" id="KW-0812">Transmembrane</keyword>
<evidence type="ECO:0000313" key="9">
    <source>
        <dbReference type="EMBL" id="KKM66556.1"/>
    </source>
</evidence>
<evidence type="ECO:0000256" key="1">
    <source>
        <dbReference type="ARBA" id="ARBA00004429"/>
    </source>
</evidence>
<dbReference type="InterPro" id="IPR010656">
    <property type="entry name" value="DctM"/>
</dbReference>
<dbReference type="InterPro" id="IPR004681">
    <property type="entry name" value="TRAP_DctM"/>
</dbReference>
<dbReference type="NCBIfam" id="TIGR00786">
    <property type="entry name" value="dctM"/>
    <property type="match status" value="1"/>
</dbReference>
<dbReference type="AlphaFoldDB" id="A0A0F9JVR6"/>
<feature type="transmembrane region" description="Helical" evidence="7">
    <location>
        <begin position="174"/>
        <end position="201"/>
    </location>
</feature>
<comment type="caution">
    <text evidence="9">The sequence shown here is derived from an EMBL/GenBank/DDBJ whole genome shotgun (WGS) entry which is preliminary data.</text>
</comment>
<comment type="subcellular location">
    <subcellularLocation>
        <location evidence="1">Cell inner membrane</location>
        <topology evidence="1">Multi-pass membrane protein</topology>
    </subcellularLocation>
</comment>
<evidence type="ECO:0000256" key="6">
    <source>
        <dbReference type="ARBA" id="ARBA00023136"/>
    </source>
</evidence>
<keyword evidence="5 7" id="KW-1133">Transmembrane helix</keyword>